<feature type="non-terminal residue" evidence="2">
    <location>
        <position position="90"/>
    </location>
</feature>
<dbReference type="AlphaFoldDB" id="A0A7J9IIH1"/>
<name>A0A7J9IIH1_9ROSI</name>
<evidence type="ECO:0000256" key="1">
    <source>
        <dbReference type="SAM" id="Phobius"/>
    </source>
</evidence>
<gene>
    <name evidence="2" type="ORF">Goarm_018729</name>
</gene>
<accession>A0A7J9IIH1</accession>
<keyword evidence="1" id="KW-0812">Transmembrane</keyword>
<evidence type="ECO:0000313" key="3">
    <source>
        <dbReference type="Proteomes" id="UP000593575"/>
    </source>
</evidence>
<reference evidence="2 3" key="1">
    <citation type="journal article" date="2019" name="Genome Biol. Evol.">
        <title>Insights into the evolution of the New World diploid cottons (Gossypium, subgenus Houzingenia) based on genome sequencing.</title>
        <authorList>
            <person name="Grover C.E."/>
            <person name="Arick M.A. 2nd"/>
            <person name="Thrash A."/>
            <person name="Conover J.L."/>
            <person name="Sanders W.S."/>
            <person name="Peterson D.G."/>
            <person name="Frelichowski J.E."/>
            <person name="Scheffler J.A."/>
            <person name="Scheffler B.E."/>
            <person name="Wendel J.F."/>
        </authorList>
    </citation>
    <scope>NUCLEOTIDE SEQUENCE [LARGE SCALE GENOMIC DNA]</scope>
    <source>
        <strain evidence="2">6</strain>
        <tissue evidence="2">Leaf</tissue>
    </source>
</reference>
<feature type="transmembrane region" description="Helical" evidence="1">
    <location>
        <begin position="48"/>
        <end position="67"/>
    </location>
</feature>
<sequence length="90" mass="10441">MSSRDGAMNAPIFVGNGSKVKDSLWMMSQPSVTARLRLNHNEETDPSLGTYFFTLFLLKLVHVYFAYFEQYNPSWLPPFALVPELQRFFM</sequence>
<proteinExistence type="predicted"/>
<keyword evidence="1" id="KW-1133">Transmembrane helix</keyword>
<evidence type="ECO:0000313" key="2">
    <source>
        <dbReference type="EMBL" id="MBA0821896.1"/>
    </source>
</evidence>
<organism evidence="2 3">
    <name type="scientific">Gossypium armourianum</name>
    <dbReference type="NCBI Taxonomy" id="34283"/>
    <lineage>
        <taxon>Eukaryota</taxon>
        <taxon>Viridiplantae</taxon>
        <taxon>Streptophyta</taxon>
        <taxon>Embryophyta</taxon>
        <taxon>Tracheophyta</taxon>
        <taxon>Spermatophyta</taxon>
        <taxon>Magnoliopsida</taxon>
        <taxon>eudicotyledons</taxon>
        <taxon>Gunneridae</taxon>
        <taxon>Pentapetalae</taxon>
        <taxon>rosids</taxon>
        <taxon>malvids</taxon>
        <taxon>Malvales</taxon>
        <taxon>Malvaceae</taxon>
        <taxon>Malvoideae</taxon>
        <taxon>Gossypium</taxon>
    </lineage>
</organism>
<dbReference type="Proteomes" id="UP000593575">
    <property type="component" value="Unassembled WGS sequence"/>
</dbReference>
<protein>
    <submittedName>
        <fullName evidence="2">Uncharacterized protein</fullName>
    </submittedName>
</protein>
<comment type="caution">
    <text evidence="2">The sequence shown here is derived from an EMBL/GenBank/DDBJ whole genome shotgun (WGS) entry which is preliminary data.</text>
</comment>
<keyword evidence="3" id="KW-1185">Reference proteome</keyword>
<keyword evidence="1" id="KW-0472">Membrane</keyword>
<dbReference type="EMBL" id="JABFAE010000001">
    <property type="protein sequence ID" value="MBA0821896.1"/>
    <property type="molecule type" value="Genomic_DNA"/>
</dbReference>